<accession>A0A0E0MHR1</accession>
<protein>
    <submittedName>
        <fullName evidence="1">Uncharacterized protein</fullName>
    </submittedName>
</protein>
<reference evidence="1" key="1">
    <citation type="submission" date="2015-04" db="UniProtKB">
        <authorList>
            <consortium name="EnsemblPlants"/>
        </authorList>
    </citation>
    <scope>IDENTIFICATION</scope>
</reference>
<sequence>MPLNLNYPTRDNVTVELELLQLRKVADARQGHHRGSEGPGDLLELRCCSFVCEADAGDVRAVNNKEIQHLEQSQIRAAESEIAKNREVVSQAMREAFLHDLFLHGSFGDELMNKIVYHAALDLSCSSNIPWINKPPIDEHVLGW</sequence>
<evidence type="ECO:0000313" key="1">
    <source>
        <dbReference type="EnsemblPlants" id="OPUNC11G17990.1"/>
    </source>
</evidence>
<evidence type="ECO:0000313" key="2">
    <source>
        <dbReference type="Proteomes" id="UP000026962"/>
    </source>
</evidence>
<dbReference type="Proteomes" id="UP000026962">
    <property type="component" value="Chromosome 11"/>
</dbReference>
<dbReference type="HOGENOM" id="CLU_1799579_0_0_1"/>
<dbReference type="Gramene" id="OPUNC11G17990.1">
    <property type="protein sequence ID" value="OPUNC11G17990.1"/>
    <property type="gene ID" value="OPUNC11G17990"/>
</dbReference>
<dbReference type="EnsemblPlants" id="OPUNC11G17990.1">
    <property type="protein sequence ID" value="OPUNC11G17990.1"/>
    <property type="gene ID" value="OPUNC11G17990"/>
</dbReference>
<reference evidence="1" key="2">
    <citation type="submission" date="2018-05" db="EMBL/GenBank/DDBJ databases">
        <title>OpunRS2 (Oryza punctata Reference Sequence Version 2).</title>
        <authorList>
            <person name="Zhang J."/>
            <person name="Kudrna D."/>
            <person name="Lee S."/>
            <person name="Talag J."/>
            <person name="Welchert J."/>
            <person name="Wing R.A."/>
        </authorList>
    </citation>
    <scope>NUCLEOTIDE SEQUENCE [LARGE SCALE GENOMIC DNA]</scope>
</reference>
<proteinExistence type="predicted"/>
<name>A0A0E0MHR1_ORYPU</name>
<keyword evidence="2" id="KW-1185">Reference proteome</keyword>
<dbReference type="AlphaFoldDB" id="A0A0E0MHR1"/>
<organism evidence="1">
    <name type="scientific">Oryza punctata</name>
    <name type="common">Red rice</name>
    <dbReference type="NCBI Taxonomy" id="4537"/>
    <lineage>
        <taxon>Eukaryota</taxon>
        <taxon>Viridiplantae</taxon>
        <taxon>Streptophyta</taxon>
        <taxon>Embryophyta</taxon>
        <taxon>Tracheophyta</taxon>
        <taxon>Spermatophyta</taxon>
        <taxon>Magnoliopsida</taxon>
        <taxon>Liliopsida</taxon>
        <taxon>Poales</taxon>
        <taxon>Poaceae</taxon>
        <taxon>BOP clade</taxon>
        <taxon>Oryzoideae</taxon>
        <taxon>Oryzeae</taxon>
        <taxon>Oryzinae</taxon>
        <taxon>Oryza</taxon>
    </lineage>
</organism>